<proteinExistence type="predicted"/>
<evidence type="ECO:0000313" key="2">
    <source>
        <dbReference type="Proteomes" id="UP000177006"/>
    </source>
</evidence>
<evidence type="ECO:0000313" key="1">
    <source>
        <dbReference type="EMBL" id="OGD63883.1"/>
    </source>
</evidence>
<accession>A0A1F5E939</accession>
<protein>
    <submittedName>
        <fullName evidence="1">Uncharacterized protein</fullName>
    </submittedName>
</protein>
<comment type="caution">
    <text evidence="1">The sequence shown here is derived from an EMBL/GenBank/DDBJ whole genome shotgun (WGS) entry which is preliminary data.</text>
</comment>
<dbReference type="EMBL" id="MEZK01000003">
    <property type="protein sequence ID" value="OGD63883.1"/>
    <property type="molecule type" value="Genomic_DNA"/>
</dbReference>
<dbReference type="STRING" id="1797457.A2160_01465"/>
<reference evidence="1 2" key="1">
    <citation type="journal article" date="2016" name="Nat. Commun.">
        <title>Thousands of microbial genomes shed light on interconnected biogeochemical processes in an aquifer system.</title>
        <authorList>
            <person name="Anantharaman K."/>
            <person name="Brown C.T."/>
            <person name="Hug L.A."/>
            <person name="Sharon I."/>
            <person name="Castelle C.J."/>
            <person name="Probst A.J."/>
            <person name="Thomas B.C."/>
            <person name="Singh A."/>
            <person name="Wilkins M.J."/>
            <person name="Karaoz U."/>
            <person name="Brodie E.L."/>
            <person name="Williams K.H."/>
            <person name="Hubbard S.S."/>
            <person name="Banfield J.F."/>
        </authorList>
    </citation>
    <scope>NUCLEOTIDE SEQUENCE [LARGE SCALE GENOMIC DNA]</scope>
</reference>
<sequence length="91" mass="9523">MLSPDVKDNGGVIYYVADEAEAAAVIQAYNAVGDAYADTYSVLSERTQAALAGLNAIGVDWRVGYAALDGWPIQVIIGSMPNFAPRTPTSG</sequence>
<gene>
    <name evidence="1" type="ORF">A2160_01465</name>
</gene>
<dbReference type="Proteomes" id="UP000177006">
    <property type="component" value="Unassembled WGS sequence"/>
</dbReference>
<dbReference type="AlphaFoldDB" id="A0A1F5E939"/>
<name>A0A1F5E939_9BACT</name>
<organism evidence="1 2">
    <name type="scientific">Candidatus Beckwithbacteria bacterium RBG_13_42_9</name>
    <dbReference type="NCBI Taxonomy" id="1797457"/>
    <lineage>
        <taxon>Bacteria</taxon>
        <taxon>Candidatus Beckwithiibacteriota</taxon>
    </lineage>
</organism>